<gene>
    <name evidence="2" type="ORF">U2F25_34990</name>
</gene>
<dbReference type="RefSeq" id="WP_322444041.1">
    <property type="nucleotide sequence ID" value="NZ_JAXOTQ010000087.1"/>
</dbReference>
<sequence>MKFAGTVVFTYVVGVFASFLPYHWRAGLDKNWREFVLGNITWFLMLFGKQIAWPAVFIYWAIKGFPKSPWVAIYNYKGHEVRRMMRRDQAITEGVLTA</sequence>
<feature type="transmembrane region" description="Helical" evidence="1">
    <location>
        <begin position="41"/>
        <end position="62"/>
    </location>
</feature>
<reference evidence="2 3" key="1">
    <citation type="submission" date="2023-12" db="EMBL/GenBank/DDBJ databases">
        <title>Micromonospora sp. nov., isolated from Atacama Desert.</title>
        <authorList>
            <person name="Carro L."/>
            <person name="Golinska P."/>
            <person name="Klenk H.-P."/>
            <person name="Goodfellow M."/>
        </authorList>
    </citation>
    <scope>NUCLEOTIDE SEQUENCE [LARGE SCALE GENOMIC DNA]</scope>
    <source>
        <strain evidence="2 3">4G53</strain>
    </source>
</reference>
<dbReference type="Proteomes" id="UP001290101">
    <property type="component" value="Unassembled WGS sequence"/>
</dbReference>
<organism evidence="2 3">
    <name type="scientific">Micromonospora sicca</name>
    <dbReference type="NCBI Taxonomy" id="2202420"/>
    <lineage>
        <taxon>Bacteria</taxon>
        <taxon>Bacillati</taxon>
        <taxon>Actinomycetota</taxon>
        <taxon>Actinomycetes</taxon>
        <taxon>Micromonosporales</taxon>
        <taxon>Micromonosporaceae</taxon>
        <taxon>Micromonospora</taxon>
    </lineage>
</organism>
<name>A0ABU5JPM9_9ACTN</name>
<accession>A0ABU5JPM9</accession>
<evidence type="ECO:0000313" key="2">
    <source>
        <dbReference type="EMBL" id="MDZ5494585.1"/>
    </source>
</evidence>
<evidence type="ECO:0000313" key="3">
    <source>
        <dbReference type="Proteomes" id="UP001290101"/>
    </source>
</evidence>
<dbReference type="EMBL" id="JAXOTQ010000087">
    <property type="protein sequence ID" value="MDZ5494585.1"/>
    <property type="molecule type" value="Genomic_DNA"/>
</dbReference>
<evidence type="ECO:0000256" key="1">
    <source>
        <dbReference type="SAM" id="Phobius"/>
    </source>
</evidence>
<keyword evidence="1" id="KW-0812">Transmembrane</keyword>
<keyword evidence="3" id="KW-1185">Reference proteome</keyword>
<protein>
    <submittedName>
        <fullName evidence="2">Uncharacterized protein</fullName>
    </submittedName>
</protein>
<keyword evidence="1" id="KW-0472">Membrane</keyword>
<keyword evidence="1" id="KW-1133">Transmembrane helix</keyword>
<comment type="caution">
    <text evidence="2">The sequence shown here is derived from an EMBL/GenBank/DDBJ whole genome shotgun (WGS) entry which is preliminary data.</text>
</comment>
<proteinExistence type="predicted"/>